<dbReference type="EMBL" id="JARBJD010000390">
    <property type="protein sequence ID" value="KAK2942679.1"/>
    <property type="molecule type" value="Genomic_DNA"/>
</dbReference>
<keyword evidence="2" id="KW-1185">Reference proteome</keyword>
<evidence type="ECO:0000313" key="2">
    <source>
        <dbReference type="Proteomes" id="UP001281761"/>
    </source>
</evidence>
<dbReference type="Proteomes" id="UP001281761">
    <property type="component" value="Unassembled WGS sequence"/>
</dbReference>
<organism evidence="1 2">
    <name type="scientific">Blattamonas nauphoetae</name>
    <dbReference type="NCBI Taxonomy" id="2049346"/>
    <lineage>
        <taxon>Eukaryota</taxon>
        <taxon>Metamonada</taxon>
        <taxon>Preaxostyla</taxon>
        <taxon>Oxymonadida</taxon>
        <taxon>Blattamonas</taxon>
    </lineage>
</organism>
<protein>
    <submittedName>
        <fullName evidence="1">Uncharacterized protein</fullName>
    </submittedName>
</protein>
<accession>A0ABQ9WT50</accession>
<proteinExistence type="predicted"/>
<reference evidence="1 2" key="1">
    <citation type="journal article" date="2022" name="bioRxiv">
        <title>Genomics of Preaxostyla Flagellates Illuminates Evolutionary Transitions and the Path Towards Mitochondrial Loss.</title>
        <authorList>
            <person name="Novak L.V.F."/>
            <person name="Treitli S.C."/>
            <person name="Pyrih J."/>
            <person name="Halakuc P."/>
            <person name="Pipaliya S.V."/>
            <person name="Vacek V."/>
            <person name="Brzon O."/>
            <person name="Soukal P."/>
            <person name="Eme L."/>
            <person name="Dacks J.B."/>
            <person name="Karnkowska A."/>
            <person name="Elias M."/>
            <person name="Hampl V."/>
        </authorList>
    </citation>
    <scope>NUCLEOTIDE SEQUENCE [LARGE SCALE GENOMIC DNA]</scope>
    <source>
        <strain evidence="1">NAU3</strain>
        <tissue evidence="1">Gut</tissue>
    </source>
</reference>
<sequence length="256" mass="28831">MIISNPACSPFVIACSEVNDVCSVSFIDVVYSETENRTLLQLTTSSSIHQFTSAQPTCFEMNADVSANCYGLSIDDHCLIPGTVDSSLPPSPLLNTMSLIRYSALQGEVWFSHQLVRKRVGGRTIFEERGVDSITENRSSARTSPSRLRRLLQQNHPEIQGIAQNHVTFNSVFHHKAPHEVHFLHTADLLSNGPASLYNVLFVKCYRPHFEIEVSCAVRLADYTEFIMNSVMFRGADSSEGKDVVFHDRYRELHHR</sequence>
<evidence type="ECO:0000313" key="1">
    <source>
        <dbReference type="EMBL" id="KAK2942679.1"/>
    </source>
</evidence>
<gene>
    <name evidence="1" type="ORF">BLNAU_22406</name>
</gene>
<comment type="caution">
    <text evidence="1">The sequence shown here is derived from an EMBL/GenBank/DDBJ whole genome shotgun (WGS) entry which is preliminary data.</text>
</comment>
<name>A0ABQ9WT50_9EUKA</name>